<dbReference type="Proteomes" id="UP000708208">
    <property type="component" value="Unassembled WGS sequence"/>
</dbReference>
<dbReference type="Pfam" id="PF02892">
    <property type="entry name" value="zf-BED"/>
    <property type="match status" value="1"/>
</dbReference>
<evidence type="ECO:0000313" key="6">
    <source>
        <dbReference type="Proteomes" id="UP000708208"/>
    </source>
</evidence>
<sequence length="130" mass="15035">MDIEEFPVYSDSEESVVQIEKSDTIKNQSKRKKPNSLRSKFYNYLTWTPDSKDPQTGKWKCNQKLCGKEYIIPNRGGTSSLKNHMERSHAQILRESGSSSLVTKNQSDLRSFWKEKEEVKKKGPITETGF</sequence>
<protein>
    <recommendedName>
        <fullName evidence="4">BED-type domain-containing protein</fullName>
    </recommendedName>
</protein>
<evidence type="ECO:0000259" key="4">
    <source>
        <dbReference type="Pfam" id="PF02892"/>
    </source>
</evidence>
<name>A0A8J2NTP1_9HEXA</name>
<accession>A0A8J2NTP1</accession>
<organism evidence="5 6">
    <name type="scientific">Allacma fusca</name>
    <dbReference type="NCBI Taxonomy" id="39272"/>
    <lineage>
        <taxon>Eukaryota</taxon>
        <taxon>Metazoa</taxon>
        <taxon>Ecdysozoa</taxon>
        <taxon>Arthropoda</taxon>
        <taxon>Hexapoda</taxon>
        <taxon>Collembola</taxon>
        <taxon>Symphypleona</taxon>
        <taxon>Sminthuridae</taxon>
        <taxon>Allacma</taxon>
    </lineage>
</organism>
<evidence type="ECO:0000256" key="3">
    <source>
        <dbReference type="ARBA" id="ARBA00022833"/>
    </source>
</evidence>
<dbReference type="EMBL" id="CAJVCH010073183">
    <property type="protein sequence ID" value="CAG7720723.1"/>
    <property type="molecule type" value="Genomic_DNA"/>
</dbReference>
<evidence type="ECO:0000256" key="2">
    <source>
        <dbReference type="ARBA" id="ARBA00022771"/>
    </source>
</evidence>
<evidence type="ECO:0000313" key="5">
    <source>
        <dbReference type="EMBL" id="CAG7720723.1"/>
    </source>
</evidence>
<keyword evidence="1" id="KW-0479">Metal-binding</keyword>
<evidence type="ECO:0000256" key="1">
    <source>
        <dbReference type="ARBA" id="ARBA00022723"/>
    </source>
</evidence>
<feature type="non-terminal residue" evidence="5">
    <location>
        <position position="1"/>
    </location>
</feature>
<dbReference type="AlphaFoldDB" id="A0A8J2NTP1"/>
<feature type="domain" description="BED-type" evidence="4">
    <location>
        <begin position="39"/>
        <end position="89"/>
    </location>
</feature>
<keyword evidence="2" id="KW-0863">Zinc-finger</keyword>
<dbReference type="InterPro" id="IPR003656">
    <property type="entry name" value="Znf_BED"/>
</dbReference>
<comment type="caution">
    <text evidence="5">The sequence shown here is derived from an EMBL/GenBank/DDBJ whole genome shotgun (WGS) entry which is preliminary data.</text>
</comment>
<proteinExistence type="predicted"/>
<dbReference type="SMART" id="SM00614">
    <property type="entry name" value="ZnF_BED"/>
    <property type="match status" value="1"/>
</dbReference>
<keyword evidence="3" id="KW-0862">Zinc</keyword>
<keyword evidence="6" id="KW-1185">Reference proteome</keyword>
<gene>
    <name evidence="5" type="ORF">AFUS01_LOCUS9988</name>
</gene>
<dbReference type="GO" id="GO:0003677">
    <property type="term" value="F:DNA binding"/>
    <property type="evidence" value="ECO:0007669"/>
    <property type="project" value="InterPro"/>
</dbReference>
<dbReference type="GO" id="GO:0008270">
    <property type="term" value="F:zinc ion binding"/>
    <property type="evidence" value="ECO:0007669"/>
    <property type="project" value="UniProtKB-KW"/>
</dbReference>
<reference evidence="5" key="1">
    <citation type="submission" date="2021-06" db="EMBL/GenBank/DDBJ databases">
        <authorList>
            <person name="Hodson N. C."/>
            <person name="Mongue J. A."/>
            <person name="Jaron S. K."/>
        </authorList>
    </citation>
    <scope>NUCLEOTIDE SEQUENCE</scope>
</reference>